<dbReference type="Proteomes" id="UP001281614">
    <property type="component" value="Unassembled WGS sequence"/>
</dbReference>
<evidence type="ECO:0000313" key="3">
    <source>
        <dbReference type="EMBL" id="KAK2729078.1"/>
    </source>
</evidence>
<keyword evidence="2" id="KW-0732">Signal</keyword>
<evidence type="ECO:0000256" key="1">
    <source>
        <dbReference type="SAM" id="MobiDB-lite"/>
    </source>
</evidence>
<keyword evidence="4" id="KW-1185">Reference proteome</keyword>
<evidence type="ECO:0000313" key="4">
    <source>
        <dbReference type="Proteomes" id="UP001281614"/>
    </source>
</evidence>
<sequence>MSQSLIRLFLLCLPWFAVASQASMTLERRSIRRQQSDPLQFCSVKTCGAASADTCSQPLNTRVLGAPDRGSQPSPGRWADPANYGGNVDSFFRGEVAKLQWSQQDIVSINGADVTSKYIPFKNEPRSLAALGFCGCVGVIVMSRSAVWMAHITEDPVLTNEATFKRNGLDVLENVSGQDDMYYGLADLKDNVFAANQDPVVVVFAPKDESGEFKYRNLMAQVDDLVENLIPVRSKWIGYTPMTGGWEKYDTRCATSNGKLLVQYQPSHSKLFGKSDAKARIWVEGSRWTYESTWKPQSDQKFSS</sequence>
<feature type="region of interest" description="Disordered" evidence="1">
    <location>
        <begin position="63"/>
        <end position="82"/>
    </location>
</feature>
<dbReference type="AlphaFoldDB" id="A0AAE0CYQ9"/>
<accession>A0AAE0CYQ9</accession>
<comment type="caution">
    <text evidence="3">The sequence shown here is derived from an EMBL/GenBank/DDBJ whole genome shotgun (WGS) entry which is preliminary data.</text>
</comment>
<name>A0AAE0CYQ9_COLKA</name>
<organism evidence="3 4">
    <name type="scientific">Colletotrichum kahawae</name>
    <name type="common">Coffee berry disease fungus</name>
    <dbReference type="NCBI Taxonomy" id="34407"/>
    <lineage>
        <taxon>Eukaryota</taxon>
        <taxon>Fungi</taxon>
        <taxon>Dikarya</taxon>
        <taxon>Ascomycota</taxon>
        <taxon>Pezizomycotina</taxon>
        <taxon>Sordariomycetes</taxon>
        <taxon>Hypocreomycetidae</taxon>
        <taxon>Glomerellales</taxon>
        <taxon>Glomerellaceae</taxon>
        <taxon>Colletotrichum</taxon>
        <taxon>Colletotrichum gloeosporioides species complex</taxon>
    </lineage>
</organism>
<feature type="signal peptide" evidence="2">
    <location>
        <begin position="1"/>
        <end position="19"/>
    </location>
</feature>
<protein>
    <submittedName>
        <fullName evidence="3">Uncharacterized protein</fullName>
    </submittedName>
</protein>
<proteinExistence type="predicted"/>
<feature type="chain" id="PRO_5042008601" evidence="2">
    <location>
        <begin position="20"/>
        <end position="304"/>
    </location>
</feature>
<dbReference type="EMBL" id="VYYT01000843">
    <property type="protein sequence ID" value="KAK2729078.1"/>
    <property type="molecule type" value="Genomic_DNA"/>
</dbReference>
<evidence type="ECO:0000256" key="2">
    <source>
        <dbReference type="SAM" id="SignalP"/>
    </source>
</evidence>
<reference evidence="3" key="1">
    <citation type="submission" date="2023-02" db="EMBL/GenBank/DDBJ databases">
        <title>Colletotrichum kahawae CIFC_Que2 genome sequencing and assembly.</title>
        <authorList>
            <person name="Baroncelli R."/>
        </authorList>
    </citation>
    <scope>NUCLEOTIDE SEQUENCE</scope>
    <source>
        <strain evidence="3">CIFC_Que2</strain>
    </source>
</reference>
<gene>
    <name evidence="3" type="ORF">CKAH01_10517</name>
</gene>